<gene>
    <name evidence="1" type="ORF">L6452_44631</name>
</gene>
<reference evidence="2" key="1">
    <citation type="journal article" date="2022" name="Mol. Ecol. Resour.">
        <title>The genomes of chicory, endive, great burdock and yacon provide insights into Asteraceae palaeo-polyploidization history and plant inulin production.</title>
        <authorList>
            <person name="Fan W."/>
            <person name="Wang S."/>
            <person name="Wang H."/>
            <person name="Wang A."/>
            <person name="Jiang F."/>
            <person name="Liu H."/>
            <person name="Zhao H."/>
            <person name="Xu D."/>
            <person name="Zhang Y."/>
        </authorList>
    </citation>
    <scope>NUCLEOTIDE SEQUENCE [LARGE SCALE GENOMIC DNA]</scope>
    <source>
        <strain evidence="2">cv. Niubang</strain>
    </source>
</reference>
<dbReference type="Proteomes" id="UP001055879">
    <property type="component" value="Linkage Group LG18"/>
</dbReference>
<protein>
    <submittedName>
        <fullName evidence="1">Uncharacterized protein</fullName>
    </submittedName>
</protein>
<keyword evidence="2" id="KW-1185">Reference proteome</keyword>
<dbReference type="EMBL" id="CM042064">
    <property type="protein sequence ID" value="KAI3665993.1"/>
    <property type="molecule type" value="Genomic_DNA"/>
</dbReference>
<reference evidence="1 2" key="2">
    <citation type="journal article" date="2022" name="Mol. Ecol. Resour.">
        <title>The genomes of chicory, endive, great burdock and yacon provide insights into Asteraceae paleo-polyploidization history and plant inulin production.</title>
        <authorList>
            <person name="Fan W."/>
            <person name="Wang S."/>
            <person name="Wang H."/>
            <person name="Wang A."/>
            <person name="Jiang F."/>
            <person name="Liu H."/>
            <person name="Zhao H."/>
            <person name="Xu D."/>
            <person name="Zhang Y."/>
        </authorList>
    </citation>
    <scope>NUCLEOTIDE SEQUENCE [LARGE SCALE GENOMIC DNA]</scope>
    <source>
        <strain evidence="2">cv. Niubang</strain>
    </source>
</reference>
<name>A0ACB8XGY0_ARCLA</name>
<evidence type="ECO:0000313" key="2">
    <source>
        <dbReference type="Proteomes" id="UP001055879"/>
    </source>
</evidence>
<sequence length="87" mass="10349">MNYRRFRPWWRWRPKSIGGGSGSVCWEQLVGMEKSNEGRDVQNTRPNTRSGYNQLMKKSGGRWRWTPCVQLDEKPKLPKVIYFTQSK</sequence>
<accession>A0ACB8XGY0</accession>
<evidence type="ECO:0000313" key="1">
    <source>
        <dbReference type="EMBL" id="KAI3665993.1"/>
    </source>
</evidence>
<organism evidence="1 2">
    <name type="scientific">Arctium lappa</name>
    <name type="common">Greater burdock</name>
    <name type="synonym">Lappa major</name>
    <dbReference type="NCBI Taxonomy" id="4217"/>
    <lineage>
        <taxon>Eukaryota</taxon>
        <taxon>Viridiplantae</taxon>
        <taxon>Streptophyta</taxon>
        <taxon>Embryophyta</taxon>
        <taxon>Tracheophyta</taxon>
        <taxon>Spermatophyta</taxon>
        <taxon>Magnoliopsida</taxon>
        <taxon>eudicotyledons</taxon>
        <taxon>Gunneridae</taxon>
        <taxon>Pentapetalae</taxon>
        <taxon>asterids</taxon>
        <taxon>campanulids</taxon>
        <taxon>Asterales</taxon>
        <taxon>Asteraceae</taxon>
        <taxon>Carduoideae</taxon>
        <taxon>Cardueae</taxon>
        <taxon>Arctiinae</taxon>
        <taxon>Arctium</taxon>
    </lineage>
</organism>
<proteinExistence type="predicted"/>
<comment type="caution">
    <text evidence="1">The sequence shown here is derived from an EMBL/GenBank/DDBJ whole genome shotgun (WGS) entry which is preliminary data.</text>
</comment>